<feature type="domain" description="PilZ" evidence="1">
    <location>
        <begin position="88"/>
        <end position="164"/>
    </location>
</feature>
<comment type="caution">
    <text evidence="2">The sequence shown here is derived from an EMBL/GenBank/DDBJ whole genome shotgun (WGS) entry which is preliminary data.</text>
</comment>
<reference evidence="2 3" key="1">
    <citation type="submission" date="2023-05" db="EMBL/GenBank/DDBJ databases">
        <authorList>
            <person name="Guo Y."/>
        </authorList>
    </citation>
    <scope>NUCLEOTIDE SEQUENCE [LARGE SCALE GENOMIC DNA]</scope>
    <source>
        <strain evidence="2 3">GR2756</strain>
    </source>
</reference>
<dbReference type="RefSeq" id="WP_315722645.1">
    <property type="nucleotide sequence ID" value="NZ_JAVUPU010000001.1"/>
</dbReference>
<evidence type="ECO:0000259" key="1">
    <source>
        <dbReference type="Pfam" id="PF07238"/>
    </source>
</evidence>
<feature type="domain" description="PilZ" evidence="1">
    <location>
        <begin position="17"/>
        <end position="73"/>
    </location>
</feature>
<dbReference type="Pfam" id="PF07238">
    <property type="entry name" value="PilZ"/>
    <property type="match status" value="2"/>
</dbReference>
<sequence length="297" mass="32800">MASLRAGALISGSIREICFIRKISGGGALLHVDSPVAVGQRLELELMAGQQLAGTISWRRGSEVAIQFDTPVDVFAIIASDLVSQPGERRRMPRVELCSPARVETEQGQDVAITRDVSQGGVKIECQNGLVIDQRVAVTLEDFRPLEGHVRWASGIMAGIEFEQELAWQDLMPWLKDRRNAALRARPAPVRSLPSDGLLPVVPSFSGSVDLNLPARIREGTNRWNIDVAAITTRHVEFESFASPRIGTLLWLVLPGLEGWPARVTEVEQCHFTCEFTQPLHPAVLERILVDARRGRH</sequence>
<dbReference type="InterPro" id="IPR009875">
    <property type="entry name" value="PilZ_domain"/>
</dbReference>
<protein>
    <submittedName>
        <fullName evidence="2">PilZ domain-containing protein</fullName>
    </submittedName>
</protein>
<name>A0ABU3Q1Y2_9SPHN</name>
<dbReference type="Proteomes" id="UP001259572">
    <property type="component" value="Unassembled WGS sequence"/>
</dbReference>
<dbReference type="SUPFAM" id="SSF141371">
    <property type="entry name" value="PilZ domain-like"/>
    <property type="match status" value="1"/>
</dbReference>
<organism evidence="2 3">
    <name type="scientific">Sphingosinicella rhizophila</name>
    <dbReference type="NCBI Taxonomy" id="3050082"/>
    <lineage>
        <taxon>Bacteria</taxon>
        <taxon>Pseudomonadati</taxon>
        <taxon>Pseudomonadota</taxon>
        <taxon>Alphaproteobacteria</taxon>
        <taxon>Sphingomonadales</taxon>
        <taxon>Sphingosinicellaceae</taxon>
        <taxon>Sphingosinicella</taxon>
    </lineage>
</organism>
<dbReference type="Gene3D" id="2.40.10.220">
    <property type="entry name" value="predicted glycosyltransferase like domains"/>
    <property type="match status" value="1"/>
</dbReference>
<evidence type="ECO:0000313" key="2">
    <source>
        <dbReference type="EMBL" id="MDT9597426.1"/>
    </source>
</evidence>
<proteinExistence type="predicted"/>
<accession>A0ABU3Q1Y2</accession>
<gene>
    <name evidence="2" type="ORF">RQX22_00480</name>
</gene>
<dbReference type="EMBL" id="JAVUPU010000001">
    <property type="protein sequence ID" value="MDT9597426.1"/>
    <property type="molecule type" value="Genomic_DNA"/>
</dbReference>
<evidence type="ECO:0000313" key="3">
    <source>
        <dbReference type="Proteomes" id="UP001259572"/>
    </source>
</evidence>
<keyword evidence="3" id="KW-1185">Reference proteome</keyword>